<feature type="chain" id="PRO_5040438776" evidence="2">
    <location>
        <begin position="18"/>
        <end position="243"/>
    </location>
</feature>
<sequence>MRVILVLLIFKTFIVESYDIKDFIPVENMKQKYSSILNLLSVLTNPNITRHNFHEMIGKDQQKFLLDQFATRNDLTRILKVIFKLITFKKITKFFIIIGFLFFLPVMNSHERNSETILTERDDLDLYSFINKTDYRSIERYNFFIHSTEAFTSPLMVWCVAEHDAYCRFQGMFDVIDQLYPYDKLIERFLPNSTQFNLQFMIDKISPTIRNTLLRKSFYENDDDDDDDEGSGDRNDSDDEEEE</sequence>
<name>A0A9N9RT77_9DIPT</name>
<protein>
    <submittedName>
        <fullName evidence="3">Uncharacterized protein</fullName>
    </submittedName>
</protein>
<dbReference type="EMBL" id="OU895878">
    <property type="protein sequence ID" value="CAG9804540.1"/>
    <property type="molecule type" value="Genomic_DNA"/>
</dbReference>
<evidence type="ECO:0000313" key="4">
    <source>
        <dbReference type="Proteomes" id="UP001153620"/>
    </source>
</evidence>
<feature type="compositionally biased region" description="Acidic residues" evidence="1">
    <location>
        <begin position="220"/>
        <end position="243"/>
    </location>
</feature>
<organism evidence="3 4">
    <name type="scientific">Chironomus riparius</name>
    <dbReference type="NCBI Taxonomy" id="315576"/>
    <lineage>
        <taxon>Eukaryota</taxon>
        <taxon>Metazoa</taxon>
        <taxon>Ecdysozoa</taxon>
        <taxon>Arthropoda</taxon>
        <taxon>Hexapoda</taxon>
        <taxon>Insecta</taxon>
        <taxon>Pterygota</taxon>
        <taxon>Neoptera</taxon>
        <taxon>Endopterygota</taxon>
        <taxon>Diptera</taxon>
        <taxon>Nematocera</taxon>
        <taxon>Chironomoidea</taxon>
        <taxon>Chironomidae</taxon>
        <taxon>Chironominae</taxon>
        <taxon>Chironomus</taxon>
    </lineage>
</organism>
<evidence type="ECO:0000313" key="3">
    <source>
        <dbReference type="EMBL" id="CAG9804540.1"/>
    </source>
</evidence>
<reference evidence="3" key="2">
    <citation type="submission" date="2022-10" db="EMBL/GenBank/DDBJ databases">
        <authorList>
            <consortium name="ENA_rothamsted_submissions"/>
            <consortium name="culmorum"/>
            <person name="King R."/>
        </authorList>
    </citation>
    <scope>NUCLEOTIDE SEQUENCE</scope>
</reference>
<dbReference type="OrthoDB" id="10542973at2759"/>
<feature type="region of interest" description="Disordered" evidence="1">
    <location>
        <begin position="219"/>
        <end position="243"/>
    </location>
</feature>
<dbReference type="AlphaFoldDB" id="A0A9N9RT77"/>
<gene>
    <name evidence="3" type="ORF">CHIRRI_LOCUS7423</name>
</gene>
<feature type="signal peptide" evidence="2">
    <location>
        <begin position="1"/>
        <end position="17"/>
    </location>
</feature>
<keyword evidence="4" id="KW-1185">Reference proteome</keyword>
<reference evidence="3" key="1">
    <citation type="submission" date="2022-01" db="EMBL/GenBank/DDBJ databases">
        <authorList>
            <person name="King R."/>
        </authorList>
    </citation>
    <scope>NUCLEOTIDE SEQUENCE</scope>
</reference>
<evidence type="ECO:0000256" key="1">
    <source>
        <dbReference type="SAM" id="MobiDB-lite"/>
    </source>
</evidence>
<accession>A0A9N9RT77</accession>
<dbReference type="Proteomes" id="UP001153620">
    <property type="component" value="Chromosome 2"/>
</dbReference>
<proteinExistence type="predicted"/>
<evidence type="ECO:0000256" key="2">
    <source>
        <dbReference type="SAM" id="SignalP"/>
    </source>
</evidence>
<keyword evidence="2" id="KW-0732">Signal</keyword>